<dbReference type="PANTHER" id="PTHR11923">
    <property type="entry name" value="SCAVENGER RECEPTOR CLASS B TYPE-1 SR-B1"/>
    <property type="match status" value="1"/>
</dbReference>
<evidence type="ECO:0000313" key="9">
    <source>
        <dbReference type="EMBL" id="KNC25775.1"/>
    </source>
</evidence>
<evidence type="ECO:0000256" key="8">
    <source>
        <dbReference type="SAM" id="Phobius"/>
    </source>
</evidence>
<keyword evidence="6 8" id="KW-0472">Membrane</keyword>
<evidence type="ECO:0000256" key="7">
    <source>
        <dbReference type="ARBA" id="ARBA00023180"/>
    </source>
</evidence>
<reference evidence="9 10" key="1">
    <citation type="journal article" date="2015" name="Nat. Commun.">
        <title>Lucilia cuprina genome unlocks parasitic fly biology to underpin future interventions.</title>
        <authorList>
            <person name="Anstead C.A."/>
            <person name="Korhonen P.K."/>
            <person name="Young N.D."/>
            <person name="Hall R.S."/>
            <person name="Jex A.R."/>
            <person name="Murali S.C."/>
            <person name="Hughes D.S."/>
            <person name="Lee S.F."/>
            <person name="Perry T."/>
            <person name="Stroehlein A.J."/>
            <person name="Ansell B.R."/>
            <person name="Breugelmans B."/>
            <person name="Hofmann A."/>
            <person name="Qu J."/>
            <person name="Dugan S."/>
            <person name="Lee S.L."/>
            <person name="Chao H."/>
            <person name="Dinh H."/>
            <person name="Han Y."/>
            <person name="Doddapaneni H.V."/>
            <person name="Worley K.C."/>
            <person name="Muzny D.M."/>
            <person name="Ioannidis P."/>
            <person name="Waterhouse R.M."/>
            <person name="Zdobnov E.M."/>
            <person name="James P.J."/>
            <person name="Bagnall N.H."/>
            <person name="Kotze A.C."/>
            <person name="Gibbs R.A."/>
            <person name="Richards S."/>
            <person name="Batterham P."/>
            <person name="Gasser R.B."/>
        </authorList>
    </citation>
    <scope>NUCLEOTIDE SEQUENCE [LARGE SCALE GENOMIC DNA]</scope>
    <source>
        <strain evidence="9 10">LS</strain>
        <tissue evidence="9">Full body</tissue>
    </source>
</reference>
<evidence type="ECO:0000256" key="3">
    <source>
        <dbReference type="ARBA" id="ARBA00022475"/>
    </source>
</evidence>
<evidence type="ECO:0000256" key="4">
    <source>
        <dbReference type="ARBA" id="ARBA00022692"/>
    </source>
</evidence>
<comment type="subcellular location">
    <subcellularLocation>
        <location evidence="1">Cell membrane</location>
    </subcellularLocation>
</comment>
<evidence type="ECO:0000256" key="6">
    <source>
        <dbReference type="ARBA" id="ARBA00023136"/>
    </source>
</evidence>
<dbReference type="InterPro" id="IPR002159">
    <property type="entry name" value="CD36_fam"/>
</dbReference>
<evidence type="ECO:0000256" key="2">
    <source>
        <dbReference type="ARBA" id="ARBA00010532"/>
    </source>
</evidence>
<dbReference type="PRINTS" id="PR01609">
    <property type="entry name" value="CD36FAMILY"/>
</dbReference>
<feature type="transmembrane region" description="Helical" evidence="8">
    <location>
        <begin position="456"/>
        <end position="477"/>
    </location>
</feature>
<dbReference type="PANTHER" id="PTHR11923:SF93">
    <property type="entry name" value="GH07959P-RELATED"/>
    <property type="match status" value="1"/>
</dbReference>
<comment type="caution">
    <text evidence="9">The sequence shown here is derived from an EMBL/GenBank/DDBJ whole genome shotgun (WGS) entry which is preliminary data.</text>
</comment>
<keyword evidence="4 8" id="KW-0812">Transmembrane</keyword>
<dbReference type="AlphaFoldDB" id="A0A0L0C0E9"/>
<dbReference type="OMA" id="YPRQMLW"/>
<comment type="similarity">
    <text evidence="2">Belongs to the CD36 family.</text>
</comment>
<organism evidence="9 10">
    <name type="scientific">Lucilia cuprina</name>
    <name type="common">Green bottle fly</name>
    <name type="synonym">Australian sheep blowfly</name>
    <dbReference type="NCBI Taxonomy" id="7375"/>
    <lineage>
        <taxon>Eukaryota</taxon>
        <taxon>Metazoa</taxon>
        <taxon>Ecdysozoa</taxon>
        <taxon>Arthropoda</taxon>
        <taxon>Hexapoda</taxon>
        <taxon>Insecta</taxon>
        <taxon>Pterygota</taxon>
        <taxon>Neoptera</taxon>
        <taxon>Endopterygota</taxon>
        <taxon>Diptera</taxon>
        <taxon>Brachycera</taxon>
        <taxon>Muscomorpha</taxon>
        <taxon>Oestroidea</taxon>
        <taxon>Calliphoridae</taxon>
        <taxon>Luciliinae</taxon>
        <taxon>Lucilia</taxon>
    </lineage>
</organism>
<keyword evidence="3" id="KW-1003">Cell membrane</keyword>
<evidence type="ECO:0000256" key="5">
    <source>
        <dbReference type="ARBA" id="ARBA00022989"/>
    </source>
</evidence>
<dbReference type="EMBL" id="JRES01001072">
    <property type="protein sequence ID" value="KNC25775.1"/>
    <property type="molecule type" value="Genomic_DNA"/>
</dbReference>
<evidence type="ECO:0000256" key="1">
    <source>
        <dbReference type="ARBA" id="ARBA00004236"/>
    </source>
</evidence>
<dbReference type="GO" id="GO:0005044">
    <property type="term" value="F:scavenger receptor activity"/>
    <property type="evidence" value="ECO:0007669"/>
    <property type="project" value="TreeGrafter"/>
</dbReference>
<keyword evidence="7" id="KW-0325">Glycoprotein</keyword>
<dbReference type="OrthoDB" id="514335at2759"/>
<dbReference type="GO" id="GO:0005886">
    <property type="term" value="C:plasma membrane"/>
    <property type="evidence" value="ECO:0007669"/>
    <property type="project" value="UniProtKB-SubCell"/>
</dbReference>
<name>A0A0L0C0E9_LUCCU</name>
<dbReference type="Proteomes" id="UP000037069">
    <property type="component" value="Unassembled WGS sequence"/>
</dbReference>
<dbReference type="GO" id="GO:0005737">
    <property type="term" value="C:cytoplasm"/>
    <property type="evidence" value="ECO:0007669"/>
    <property type="project" value="TreeGrafter"/>
</dbReference>
<protein>
    <submittedName>
        <fullName evidence="9">Protein croquemort</fullName>
    </submittedName>
</protein>
<accession>A0A0L0C0E9</accession>
<proteinExistence type="inferred from homology"/>
<dbReference type="Pfam" id="PF01130">
    <property type="entry name" value="CD36"/>
    <property type="match status" value="1"/>
</dbReference>
<gene>
    <name evidence="9" type="ORF">FF38_10385</name>
</gene>
<keyword evidence="10" id="KW-1185">Reference proteome</keyword>
<sequence length="572" mass="66675">MMPKRSPRLMIKSTRKYAKYLTVIFVIFLALVGVFCTVFSNIFVNRFIDSYLVLRPGNQIVDMWLSPDVNVTIDIYFFNWTNSEDFYKTKVKPKVEEVGPYSFLEIPKKEIFQWHPENNTVDYGKRHLYYFDENKSKRPLEDKLVTLNGLLVAAASKTRYWNYVKRTVVDMALRLYQNGIVWQHTAEEFFFKGFEDNIVNLLSIFPSSFRSSMGIFVPWDRIGFIYGRNGTTDLLGTHTISTGAGNMDEFGQIVLWKGKNYSEPLPQACGSVKGSAGEFQKTNLKKNESIQYFFSDFCRTFNLDYLDEYMVEGVKGYRYIISPNTFDNGTLNPANECFCNGECLPYGAVNISGCWFGLPVFITNPHFLDADPFYVSQVEGIKPELDKHLTTAVLDPRTGFMLELKGRLQLNFYIQPSSHIRSYQNTRRMLFPVFWFDMHMRISKKSALLLRIMNNLQLYCHIFGASIIFISLLFFIWQPLKRMWNKRYTHHMQINTMADDDDDDVNSSNKAKDFKIRDSLYSLPPNFPSLLYISHPRRSLPVIISQLDESEMLSSCLEDNQRDEFEQELETM</sequence>
<evidence type="ECO:0000313" key="10">
    <source>
        <dbReference type="Proteomes" id="UP000037069"/>
    </source>
</evidence>
<keyword evidence="5 8" id="KW-1133">Transmembrane helix</keyword>
<feature type="non-terminal residue" evidence="9">
    <location>
        <position position="572"/>
    </location>
</feature>